<dbReference type="SMART" id="SM00482">
    <property type="entry name" value="POLAc"/>
    <property type="match status" value="1"/>
</dbReference>
<evidence type="ECO:0000256" key="6">
    <source>
        <dbReference type="ARBA" id="ARBA00022679"/>
    </source>
</evidence>
<keyword evidence="10" id="KW-0239">DNA-directed DNA polymerase</keyword>
<dbReference type="InterPro" id="IPR041336">
    <property type="entry name" value="DNApol_Exo"/>
</dbReference>
<dbReference type="PANTHER" id="PTHR10267">
    <property type="entry name" value="DNA POLYMERASE SUBUNIT GAMMA-1"/>
    <property type="match status" value="1"/>
</dbReference>
<dbReference type="SUPFAM" id="SSF53098">
    <property type="entry name" value="Ribonuclease H-like"/>
    <property type="match status" value="1"/>
</dbReference>
<evidence type="ECO:0000256" key="11">
    <source>
        <dbReference type="ARBA" id="ARBA00023125"/>
    </source>
</evidence>
<organism evidence="17 18">
    <name type="scientific">Ridgeia piscesae</name>
    <name type="common">Tubeworm</name>
    <dbReference type="NCBI Taxonomy" id="27915"/>
    <lineage>
        <taxon>Eukaryota</taxon>
        <taxon>Metazoa</taxon>
        <taxon>Spiralia</taxon>
        <taxon>Lophotrochozoa</taxon>
        <taxon>Annelida</taxon>
        <taxon>Polychaeta</taxon>
        <taxon>Sedentaria</taxon>
        <taxon>Canalipalpata</taxon>
        <taxon>Sabellida</taxon>
        <taxon>Siboglinidae</taxon>
        <taxon>Ridgeia</taxon>
    </lineage>
</organism>
<proteinExistence type="inferred from homology"/>
<dbReference type="Gene3D" id="3.30.420.390">
    <property type="match status" value="2"/>
</dbReference>
<dbReference type="EMBL" id="JAODUO010000261">
    <property type="protein sequence ID" value="KAK2184543.1"/>
    <property type="molecule type" value="Genomic_DNA"/>
</dbReference>
<dbReference type="GO" id="GO:0003677">
    <property type="term" value="F:DNA binding"/>
    <property type="evidence" value="ECO:0007669"/>
    <property type="project" value="UniProtKB-KW"/>
</dbReference>
<evidence type="ECO:0000256" key="1">
    <source>
        <dbReference type="ARBA" id="ARBA00001946"/>
    </source>
</evidence>
<dbReference type="InterPro" id="IPR012337">
    <property type="entry name" value="RNaseH-like_sf"/>
</dbReference>
<evidence type="ECO:0000256" key="5">
    <source>
        <dbReference type="ARBA" id="ARBA00015350"/>
    </source>
</evidence>
<evidence type="ECO:0000256" key="14">
    <source>
        <dbReference type="ARBA" id="ARBA00031966"/>
    </source>
</evidence>
<dbReference type="Pfam" id="PF18136">
    <property type="entry name" value="DNApol_Exo"/>
    <property type="match status" value="1"/>
</dbReference>
<name>A0AAD9NY09_RIDPI</name>
<feature type="domain" description="DNA-directed DNA polymerase family A palm" evidence="16">
    <location>
        <begin position="841"/>
        <end position="1083"/>
    </location>
</feature>
<dbReference type="InterPro" id="IPR047580">
    <property type="entry name" value="POLG_palm_dom"/>
</dbReference>
<dbReference type="SUPFAM" id="SSF56672">
    <property type="entry name" value="DNA/RNA polymerases"/>
    <property type="match status" value="1"/>
</dbReference>
<comment type="similarity">
    <text evidence="3">Belongs to the DNA polymerase type-A family.</text>
</comment>
<dbReference type="AlphaFoldDB" id="A0AAD9NY09"/>
<keyword evidence="7" id="KW-0548">Nucleotidyltransferase</keyword>
<dbReference type="Proteomes" id="UP001209878">
    <property type="component" value="Unassembled WGS sequence"/>
</dbReference>
<comment type="caution">
    <text evidence="17">The sequence shown here is derived from an EMBL/GenBank/DDBJ whole genome shotgun (WGS) entry which is preliminary data.</text>
</comment>
<dbReference type="InterPro" id="IPR002297">
    <property type="entry name" value="DNA-dir_DNA_pol_A_mt"/>
</dbReference>
<sequence length="1199" mass="137139">MGLSNIMASSRLRRLFLRDTCYYKFYVWQRCLFVTPHRNCVSSGSSNNELAHEPSKKHKPSQTRYNSINIQMLSESLHKQIFGMVSTTNISMEDKESIKKHLNDHKLWGKSTGTLADVDFSLPKLSGSNIDEHFRMLATKQTKPYFEQAELVANMSLPPRPRKWIFRKGWTKYDPETGTCMEVVCPDDKALVFDVEVLMSEGQFPTLAVAASPKAWYSWCSDRLVEDCFKWKDQRPATSDLIPLETARASTKPVHGTWEPKLVIGHNVSFDRTFVKEQYYIKGPKTRFLDTMSMHIATSGQTGFQRMLYIARKKNSRRKEMRELEEQHWGRGPPSFEWAEESTLNNLNDVYQLHCKGAPLDKETRQVFVKGDMKDVRGDFQNLMVYCANDVKATLAVFQALWPTFLNRFPHPVTLAGMLEMGTAFLPINSNWDRYITESDAIHDDLQREGQLSLTQLANDACSLLEDKRYRDDVWLWDLDWSTKENSYNGPRVKKTKKTKTSSEVVEAEETREDRVTRVYDIAKAMPKRQPYMAGYPKWYIELCPKLHEVDEKHPLGPSKISTLKRITPKLLRLTWDGFPLHYSDTHGWGYLVPGREDDPVSLELQRQEVEAAGHDGKETEGDDETGVPQFPTKAIHLLCRPVFSRLPSNEQRKSEEILNQLYEKLETETEDGMKAKYWSAILGEERKLKRQLQNESCDGPSFHKGIGPCHDVTLPGVWFFQLPHKDGPTSRVGNPLAKDFISKIEDGVLASSGGMQAERVLRLRSMCSYWNNNRSRISSQMVVRLRKGELPRAVTKHLSYDEDAMYGTILPRVVTAGTVTRRAVEPTWMTASNAYPDRIGSELKAMVQSPPGYHFVGADVDSQELWIAALLGDSEFANVHGCTAFGWMTLQGSKVEGTDLHSKTAALVGISRDQAKIFNYGRIYGAGKLFAERLLMQFNHRLTKDDAKRKAEAMYQATKGKRIRRRRKMADIDDESDDVTFNFSQWQGGSESYMFNKLEKIARSQEPRTPVLGGMISKALEPRNVNADFMTSRINWVVQSSAVDYLHLMLVCMRWLFEEFHIDGRFCISIHDEVHYLVRSEDRYRAALALQITNLLTRSMFSYKLGMRDLPQSVAFFSCVDVDTCLRKEVTMDCVTPSNPRGLQRGYGVPPGEALNIYQILEKTNKSLKASKQRQSQRDTTEPNEDSFLDDDILAAIG</sequence>
<keyword evidence="12" id="KW-0496">Mitochondrion</keyword>
<dbReference type="EC" id="2.7.7.7" evidence="4"/>
<dbReference type="InterPro" id="IPR001098">
    <property type="entry name" value="DNA-dir_DNA_pol_A_palm_dom"/>
</dbReference>
<evidence type="ECO:0000313" key="17">
    <source>
        <dbReference type="EMBL" id="KAK2184543.1"/>
    </source>
</evidence>
<dbReference type="CDD" id="cd08641">
    <property type="entry name" value="DNA_pol_gammaA"/>
    <property type="match status" value="1"/>
</dbReference>
<evidence type="ECO:0000256" key="8">
    <source>
        <dbReference type="ARBA" id="ARBA00022705"/>
    </source>
</evidence>
<dbReference type="GO" id="GO:0006264">
    <property type="term" value="P:mitochondrial DNA replication"/>
    <property type="evidence" value="ECO:0007669"/>
    <property type="project" value="InterPro"/>
</dbReference>
<dbReference type="GO" id="GO:0008408">
    <property type="term" value="F:3'-5' exonuclease activity"/>
    <property type="evidence" value="ECO:0007669"/>
    <property type="project" value="TreeGrafter"/>
</dbReference>
<evidence type="ECO:0000259" key="16">
    <source>
        <dbReference type="SMART" id="SM00482"/>
    </source>
</evidence>
<dbReference type="PRINTS" id="PR00867">
    <property type="entry name" value="DNAPOLG"/>
</dbReference>
<keyword evidence="6" id="KW-0808">Transferase</keyword>
<dbReference type="Gene3D" id="3.30.70.370">
    <property type="match status" value="1"/>
</dbReference>
<dbReference type="PANTHER" id="PTHR10267:SF0">
    <property type="entry name" value="DNA POLYMERASE SUBUNIT GAMMA-1"/>
    <property type="match status" value="1"/>
</dbReference>
<dbReference type="GO" id="GO:0005760">
    <property type="term" value="C:gamma DNA polymerase complex"/>
    <property type="evidence" value="ECO:0007669"/>
    <property type="project" value="InterPro"/>
</dbReference>
<reference evidence="17" key="1">
    <citation type="journal article" date="2023" name="Mol. Biol. Evol.">
        <title>Third-Generation Sequencing Reveals the Adaptive Role of the Epigenome in Three Deep-Sea Polychaetes.</title>
        <authorList>
            <person name="Perez M."/>
            <person name="Aroh O."/>
            <person name="Sun Y."/>
            <person name="Lan Y."/>
            <person name="Juniper S.K."/>
            <person name="Young C.R."/>
            <person name="Angers B."/>
            <person name="Qian P.Y."/>
        </authorList>
    </citation>
    <scope>NUCLEOTIDE SEQUENCE</scope>
    <source>
        <strain evidence="17">R07B-5</strain>
    </source>
</reference>
<keyword evidence="11" id="KW-0238">DNA-binding</keyword>
<dbReference type="Gene3D" id="1.10.150.20">
    <property type="entry name" value="5' to 3' exonuclease, C-terminal subdomain"/>
    <property type="match status" value="1"/>
</dbReference>
<evidence type="ECO:0000256" key="4">
    <source>
        <dbReference type="ARBA" id="ARBA00012417"/>
    </source>
</evidence>
<dbReference type="PROSITE" id="PS00447">
    <property type="entry name" value="DNA_POLYMERASE_A"/>
    <property type="match status" value="1"/>
</dbReference>
<evidence type="ECO:0000313" key="18">
    <source>
        <dbReference type="Proteomes" id="UP001209878"/>
    </source>
</evidence>
<gene>
    <name evidence="17" type="ORF">NP493_261g00014</name>
</gene>
<comment type="subcellular location">
    <subcellularLocation>
        <location evidence="2">Mitochondrion matrix</location>
        <location evidence="2">Mitochondrion nucleoid</location>
    </subcellularLocation>
</comment>
<evidence type="ECO:0000256" key="9">
    <source>
        <dbReference type="ARBA" id="ARBA00022842"/>
    </source>
</evidence>
<keyword evidence="13" id="KW-1135">Mitochondrion nucleoid</keyword>
<evidence type="ECO:0000256" key="13">
    <source>
        <dbReference type="ARBA" id="ARBA00023271"/>
    </source>
</evidence>
<dbReference type="FunFam" id="1.10.150.20:FF:000024">
    <property type="entry name" value="DNA polymerase gamma, catalytic subunit"/>
    <property type="match status" value="1"/>
</dbReference>
<dbReference type="GO" id="GO:0042645">
    <property type="term" value="C:mitochondrial nucleoid"/>
    <property type="evidence" value="ECO:0007669"/>
    <property type="project" value="UniProtKB-SubCell"/>
</dbReference>
<dbReference type="InterPro" id="IPR019760">
    <property type="entry name" value="DNA-dir_DNA_pol_A_CS"/>
</dbReference>
<keyword evidence="9" id="KW-0460">Magnesium</keyword>
<dbReference type="InterPro" id="IPR043502">
    <property type="entry name" value="DNA/RNA_pol_sf"/>
</dbReference>
<keyword evidence="8" id="KW-0235">DNA replication</keyword>
<evidence type="ECO:0000256" key="3">
    <source>
        <dbReference type="ARBA" id="ARBA00007705"/>
    </source>
</evidence>
<dbReference type="GO" id="GO:0003887">
    <property type="term" value="F:DNA-directed DNA polymerase activity"/>
    <property type="evidence" value="ECO:0007669"/>
    <property type="project" value="UniProtKB-KW"/>
</dbReference>
<accession>A0AAD9NY09</accession>
<evidence type="ECO:0000256" key="10">
    <source>
        <dbReference type="ARBA" id="ARBA00022932"/>
    </source>
</evidence>
<evidence type="ECO:0000256" key="7">
    <source>
        <dbReference type="ARBA" id="ARBA00022695"/>
    </source>
</evidence>
<evidence type="ECO:0000256" key="12">
    <source>
        <dbReference type="ARBA" id="ARBA00023128"/>
    </source>
</evidence>
<keyword evidence="18" id="KW-1185">Reference proteome</keyword>
<protein>
    <recommendedName>
        <fullName evidence="5">DNA polymerase subunit gamma-1</fullName>
        <ecNumber evidence="4">2.7.7.7</ecNumber>
    </recommendedName>
    <alternativeName>
        <fullName evidence="14">Mitochondrial DNA polymerase catalytic subunit</fullName>
    </alternativeName>
</protein>
<dbReference type="Pfam" id="PF00476">
    <property type="entry name" value="DNA_pol_A"/>
    <property type="match status" value="1"/>
</dbReference>
<evidence type="ECO:0000256" key="2">
    <source>
        <dbReference type="ARBA" id="ARBA00004436"/>
    </source>
</evidence>
<comment type="cofactor">
    <cofactor evidence="1">
        <name>Mg(2+)</name>
        <dbReference type="ChEBI" id="CHEBI:18420"/>
    </cofactor>
</comment>
<dbReference type="FunFam" id="3.30.420.390:FF:000002">
    <property type="entry name" value="DNA polymerase gamma, catalytic subunit"/>
    <property type="match status" value="1"/>
</dbReference>
<feature type="region of interest" description="Disordered" evidence="15">
    <location>
        <begin position="44"/>
        <end position="63"/>
    </location>
</feature>
<evidence type="ECO:0000256" key="15">
    <source>
        <dbReference type="SAM" id="MobiDB-lite"/>
    </source>
</evidence>
<dbReference type="FunFam" id="3.30.420.390:FF:000001">
    <property type="entry name" value="DNA polymerase gamma, catalytic subunit"/>
    <property type="match status" value="1"/>
</dbReference>